<dbReference type="AlphaFoldDB" id="A0A521BTS6"/>
<evidence type="ECO:0000313" key="3">
    <source>
        <dbReference type="Proteomes" id="UP000319040"/>
    </source>
</evidence>
<evidence type="ECO:0000313" key="2">
    <source>
        <dbReference type="EMBL" id="SMO50572.1"/>
    </source>
</evidence>
<keyword evidence="3" id="KW-1185">Reference proteome</keyword>
<keyword evidence="1" id="KW-0812">Transmembrane</keyword>
<proteinExistence type="predicted"/>
<dbReference type="SUPFAM" id="SSF52266">
    <property type="entry name" value="SGNH hydrolase"/>
    <property type="match status" value="1"/>
</dbReference>
<accession>A0A521BTS6</accession>
<evidence type="ECO:0008006" key="4">
    <source>
        <dbReference type="Google" id="ProtNLM"/>
    </source>
</evidence>
<feature type="transmembrane region" description="Helical" evidence="1">
    <location>
        <begin position="25"/>
        <end position="49"/>
    </location>
</feature>
<protein>
    <recommendedName>
        <fullName evidence="4">GDSL-like Lipase/Acylhydrolase family protein</fullName>
    </recommendedName>
</protein>
<keyword evidence="1" id="KW-1133">Transmembrane helix</keyword>
<sequence>MLYLKNDSSIVAHLLNYSYPNMKRFIINIFLITLLVAIVNGLYLALLYYGDITFIKRHESLHFTDPDFELLVMGNSLATDAFDTGWLSEQGLSSYNMAIPGSSIKTNCFQLNEYLSNYESKPKYVILGLGTYTGSFEDETIHPIVEFTSVGYRYSIDDLPMIKFRWLAIEMLKKMVSSLERNVKLSYGQFKFQKVQPDNTVYGENYFEMDRYLKSKYIQKIAAVCKVNKIKLILIEMPGFKEVQNKNEMGPYSLNFPDGSVGILYNLNNVEFGKLFDAKKHWIGNSHLNEYGAVRLTEEMYQIIFKNK</sequence>
<dbReference type="Proteomes" id="UP000319040">
    <property type="component" value="Unassembled WGS sequence"/>
</dbReference>
<gene>
    <name evidence="2" type="ORF">SAMN06265379_10260</name>
</gene>
<keyword evidence="1" id="KW-0472">Membrane</keyword>
<reference evidence="2 3" key="1">
    <citation type="submission" date="2017-05" db="EMBL/GenBank/DDBJ databases">
        <authorList>
            <person name="Varghese N."/>
            <person name="Submissions S."/>
        </authorList>
    </citation>
    <scope>NUCLEOTIDE SEQUENCE [LARGE SCALE GENOMIC DNA]</scope>
    <source>
        <strain evidence="2 3">DSM 27040</strain>
    </source>
</reference>
<name>A0A521BTS6_SACCC</name>
<dbReference type="EMBL" id="FXTB01000002">
    <property type="protein sequence ID" value="SMO50572.1"/>
    <property type="molecule type" value="Genomic_DNA"/>
</dbReference>
<evidence type="ECO:0000256" key="1">
    <source>
        <dbReference type="SAM" id="Phobius"/>
    </source>
</evidence>
<organism evidence="2 3">
    <name type="scientific">Saccharicrinis carchari</name>
    <dbReference type="NCBI Taxonomy" id="1168039"/>
    <lineage>
        <taxon>Bacteria</taxon>
        <taxon>Pseudomonadati</taxon>
        <taxon>Bacteroidota</taxon>
        <taxon>Bacteroidia</taxon>
        <taxon>Marinilabiliales</taxon>
        <taxon>Marinilabiliaceae</taxon>
        <taxon>Saccharicrinis</taxon>
    </lineage>
</organism>